<feature type="region of interest" description="Disordered" evidence="1">
    <location>
        <begin position="1"/>
        <end position="29"/>
    </location>
</feature>
<dbReference type="AlphaFoldDB" id="A0A0A8Y2H4"/>
<accession>A0A0A8Y2H4</accession>
<evidence type="ECO:0000256" key="1">
    <source>
        <dbReference type="SAM" id="MobiDB-lite"/>
    </source>
</evidence>
<reference evidence="2" key="1">
    <citation type="submission" date="2014-09" db="EMBL/GenBank/DDBJ databases">
        <authorList>
            <person name="Magalhaes I.L.F."/>
            <person name="Oliveira U."/>
            <person name="Santos F.R."/>
            <person name="Vidigal T.H.D.A."/>
            <person name="Brescovit A.D."/>
            <person name="Santos A.J."/>
        </authorList>
    </citation>
    <scope>NUCLEOTIDE SEQUENCE</scope>
    <source>
        <tissue evidence="2">Shoot tissue taken approximately 20 cm above the soil surface</tissue>
    </source>
</reference>
<evidence type="ECO:0000313" key="2">
    <source>
        <dbReference type="EMBL" id="JAD19420.1"/>
    </source>
</evidence>
<sequence>MSERHGHGLIHLASDARGRGFSAGAEDAR</sequence>
<protein>
    <submittedName>
        <fullName evidence="2">Uncharacterized protein</fullName>
    </submittedName>
</protein>
<proteinExistence type="predicted"/>
<reference evidence="2" key="2">
    <citation type="journal article" date="2015" name="Data Brief">
        <title>Shoot transcriptome of the giant reed, Arundo donax.</title>
        <authorList>
            <person name="Barrero R.A."/>
            <person name="Guerrero F.D."/>
            <person name="Moolhuijzen P."/>
            <person name="Goolsby J.A."/>
            <person name="Tidwell J."/>
            <person name="Bellgard S.E."/>
            <person name="Bellgard M.I."/>
        </authorList>
    </citation>
    <scope>NUCLEOTIDE SEQUENCE</scope>
    <source>
        <tissue evidence="2">Shoot tissue taken approximately 20 cm above the soil surface</tissue>
    </source>
</reference>
<name>A0A0A8Y2H4_ARUDO</name>
<dbReference type="EMBL" id="GBRH01278475">
    <property type="protein sequence ID" value="JAD19420.1"/>
    <property type="molecule type" value="Transcribed_RNA"/>
</dbReference>
<organism evidence="2">
    <name type="scientific">Arundo donax</name>
    <name type="common">Giant reed</name>
    <name type="synonym">Donax arundinaceus</name>
    <dbReference type="NCBI Taxonomy" id="35708"/>
    <lineage>
        <taxon>Eukaryota</taxon>
        <taxon>Viridiplantae</taxon>
        <taxon>Streptophyta</taxon>
        <taxon>Embryophyta</taxon>
        <taxon>Tracheophyta</taxon>
        <taxon>Spermatophyta</taxon>
        <taxon>Magnoliopsida</taxon>
        <taxon>Liliopsida</taxon>
        <taxon>Poales</taxon>
        <taxon>Poaceae</taxon>
        <taxon>PACMAD clade</taxon>
        <taxon>Arundinoideae</taxon>
        <taxon>Arundineae</taxon>
        <taxon>Arundo</taxon>
    </lineage>
</organism>